<dbReference type="CDD" id="cd03418">
    <property type="entry name" value="GRX_GRXb_1_3_like"/>
    <property type="match status" value="1"/>
</dbReference>
<dbReference type="Gene3D" id="3.40.30.10">
    <property type="entry name" value="Glutaredoxin"/>
    <property type="match status" value="1"/>
</dbReference>
<dbReference type="NCBIfam" id="TIGR02181">
    <property type="entry name" value="GRX_bact"/>
    <property type="match status" value="1"/>
</dbReference>
<dbReference type="AlphaFoldDB" id="A0A3B0ZR85"/>
<reference evidence="7" key="1">
    <citation type="submission" date="2018-06" db="EMBL/GenBank/DDBJ databases">
        <authorList>
            <person name="Zhirakovskaya E."/>
        </authorList>
    </citation>
    <scope>NUCLEOTIDE SEQUENCE</scope>
</reference>
<keyword evidence="5" id="KW-0676">Redox-active center</keyword>
<gene>
    <name evidence="7" type="ORF">MNBD_GAMMA18-2276</name>
</gene>
<evidence type="ECO:0000256" key="4">
    <source>
        <dbReference type="ARBA" id="ARBA00023157"/>
    </source>
</evidence>
<dbReference type="Pfam" id="PF00462">
    <property type="entry name" value="Glutaredoxin"/>
    <property type="match status" value="1"/>
</dbReference>
<dbReference type="InterPro" id="IPR002109">
    <property type="entry name" value="Glutaredoxin"/>
</dbReference>
<dbReference type="PANTHER" id="PTHR46679">
    <property type="match status" value="1"/>
</dbReference>
<comment type="similarity">
    <text evidence="1">Belongs to the glutaredoxin family.</text>
</comment>
<dbReference type="InterPro" id="IPR014025">
    <property type="entry name" value="Glutaredoxin_subgr"/>
</dbReference>
<evidence type="ECO:0000256" key="1">
    <source>
        <dbReference type="ARBA" id="ARBA00007787"/>
    </source>
</evidence>
<name>A0A3B0ZR85_9ZZZZ</name>
<protein>
    <recommendedName>
        <fullName evidence="6">Glutaredoxin domain-containing protein</fullName>
    </recommendedName>
</protein>
<dbReference type="PANTHER" id="PTHR46679:SF1">
    <property type="entry name" value="GLUTAREDOXIN-2, MITOCHONDRIAL"/>
    <property type="match status" value="1"/>
</dbReference>
<accession>A0A3B0ZR85</accession>
<dbReference type="PRINTS" id="PR00160">
    <property type="entry name" value="GLUTAREDOXIN"/>
</dbReference>
<dbReference type="EMBL" id="UOFP01000300">
    <property type="protein sequence ID" value="VAW89952.1"/>
    <property type="molecule type" value="Genomic_DNA"/>
</dbReference>
<evidence type="ECO:0000259" key="6">
    <source>
        <dbReference type="Pfam" id="PF00462"/>
    </source>
</evidence>
<keyword evidence="2" id="KW-0813">Transport</keyword>
<evidence type="ECO:0000256" key="3">
    <source>
        <dbReference type="ARBA" id="ARBA00022982"/>
    </source>
</evidence>
<organism evidence="7">
    <name type="scientific">hydrothermal vent metagenome</name>
    <dbReference type="NCBI Taxonomy" id="652676"/>
    <lineage>
        <taxon>unclassified sequences</taxon>
        <taxon>metagenomes</taxon>
        <taxon>ecological metagenomes</taxon>
    </lineage>
</organism>
<dbReference type="InterPro" id="IPR036249">
    <property type="entry name" value="Thioredoxin-like_sf"/>
</dbReference>
<dbReference type="InterPro" id="IPR011900">
    <property type="entry name" value="GRX_bact"/>
</dbReference>
<dbReference type="PROSITE" id="PS51354">
    <property type="entry name" value="GLUTAREDOXIN_2"/>
    <property type="match status" value="1"/>
</dbReference>
<evidence type="ECO:0000256" key="2">
    <source>
        <dbReference type="ARBA" id="ARBA00022448"/>
    </source>
</evidence>
<sequence length="85" mass="9355">MAEIDIYGTMSCSYCVRARELLDRKGVDYRWINVANDAALYNKMIQLSGGETVPQILINGQPIGGCDEMHALEHQGQLNALLGLS</sequence>
<dbReference type="GO" id="GO:0045454">
    <property type="term" value="P:cell redox homeostasis"/>
    <property type="evidence" value="ECO:0007669"/>
    <property type="project" value="InterPro"/>
</dbReference>
<proteinExistence type="inferred from homology"/>
<feature type="domain" description="Glutaredoxin" evidence="6">
    <location>
        <begin position="6"/>
        <end position="62"/>
    </location>
</feature>
<keyword evidence="3" id="KW-0249">Electron transport</keyword>
<dbReference type="GO" id="GO:0015035">
    <property type="term" value="F:protein-disulfide reductase activity"/>
    <property type="evidence" value="ECO:0007669"/>
    <property type="project" value="TreeGrafter"/>
</dbReference>
<keyword evidence="4" id="KW-1015">Disulfide bond</keyword>
<evidence type="ECO:0000256" key="5">
    <source>
        <dbReference type="ARBA" id="ARBA00023284"/>
    </source>
</evidence>
<dbReference type="SUPFAM" id="SSF52833">
    <property type="entry name" value="Thioredoxin-like"/>
    <property type="match status" value="1"/>
</dbReference>
<evidence type="ECO:0000313" key="7">
    <source>
        <dbReference type="EMBL" id="VAW89952.1"/>
    </source>
</evidence>